<accession>Q892V0</accession>
<feature type="transmembrane region" description="Helical" evidence="1">
    <location>
        <begin position="160"/>
        <end position="182"/>
    </location>
</feature>
<dbReference type="InterPro" id="IPR053046">
    <property type="entry name" value="ABC-5_transporter"/>
</dbReference>
<feature type="transmembrane region" description="Helical" evidence="1">
    <location>
        <begin position="194"/>
        <end position="215"/>
    </location>
</feature>
<keyword evidence="1" id="KW-0472">Membrane</keyword>
<keyword evidence="3" id="KW-1185">Reference proteome</keyword>
<proteinExistence type="predicted"/>
<feature type="transmembrane region" description="Helical" evidence="1">
    <location>
        <begin position="331"/>
        <end position="348"/>
    </location>
</feature>
<evidence type="ECO:0000256" key="1">
    <source>
        <dbReference type="SAM" id="Phobius"/>
    </source>
</evidence>
<dbReference type="HOGENOM" id="CLU_775461_0_0_9"/>
<keyword evidence="1" id="KW-1133">Transmembrane helix</keyword>
<sequence length="357" mass="41892">MNTMKKFLHNPLFYKDFKSARWISLILLLYLIKFKLLIFSPILNTIKSNITNFTDISPGNMTPFKAEMAYWFKNNLLYSDQDMIVITIFVVILLIVLFKNERNNSTYSFTASMPFKREEIVKIKWIAGMFSISIPFFITFILISIFYFKNTNWINDPYIIVFQWFIINILTFTAIFSFIFFIQTIMGQNITASIIGALVLGIPGACIVMSIDFILSHYKNPIYPKDIPYILEKVMIYFMSFPDYSIQKLGEYTTRVSYYKNFQIKIIILILTCIVTYALSIYFFKRNSLEKTGFLIMFKPFEYILKFIVAIFLGLLMALIFGQSYAEDTLVVMYVSLTLGFLASYFITDKCIKYYSK</sequence>
<dbReference type="EMBL" id="AE015927">
    <property type="protein sequence ID" value="AAO36492.1"/>
    <property type="molecule type" value="Genomic_DNA"/>
</dbReference>
<feature type="transmembrane region" description="Helical" evidence="1">
    <location>
        <begin position="262"/>
        <end position="284"/>
    </location>
</feature>
<dbReference type="Proteomes" id="UP000001412">
    <property type="component" value="Chromosome"/>
</dbReference>
<evidence type="ECO:0000313" key="2">
    <source>
        <dbReference type="EMBL" id="AAO36492.1"/>
    </source>
</evidence>
<keyword evidence="1" id="KW-0812">Transmembrane</keyword>
<feature type="transmembrane region" description="Helical" evidence="1">
    <location>
        <begin position="125"/>
        <end position="148"/>
    </location>
</feature>
<feature type="transmembrane region" description="Helical" evidence="1">
    <location>
        <begin position="304"/>
        <end position="325"/>
    </location>
</feature>
<organism evidence="2 3">
    <name type="scientific">Clostridium tetani (strain Massachusetts / E88)</name>
    <dbReference type="NCBI Taxonomy" id="212717"/>
    <lineage>
        <taxon>Bacteria</taxon>
        <taxon>Bacillati</taxon>
        <taxon>Bacillota</taxon>
        <taxon>Clostridia</taxon>
        <taxon>Eubacteriales</taxon>
        <taxon>Clostridiaceae</taxon>
        <taxon>Clostridium</taxon>
    </lineage>
</organism>
<feature type="transmembrane region" description="Helical" evidence="1">
    <location>
        <begin position="81"/>
        <end position="98"/>
    </location>
</feature>
<dbReference type="PANTHER" id="PTHR39177">
    <property type="entry name" value="ABC TRANSPORTER PERMEASE YTRC-RELATED"/>
    <property type="match status" value="1"/>
</dbReference>
<dbReference type="PANTHER" id="PTHR39177:SF1">
    <property type="entry name" value="ABC TRANSPORTER PERMEASE YTRC-RELATED"/>
    <property type="match status" value="1"/>
</dbReference>
<dbReference type="KEGG" id="ctc:CTC_01986"/>
<evidence type="ECO:0000313" key="3">
    <source>
        <dbReference type="Proteomes" id="UP000001412"/>
    </source>
</evidence>
<feature type="transmembrane region" description="Helical" evidence="1">
    <location>
        <begin position="21"/>
        <end position="43"/>
    </location>
</feature>
<protein>
    <submittedName>
        <fullName evidence="2">Membrane spanning protein</fullName>
    </submittedName>
</protein>
<gene>
    <name evidence="2" type="ordered locus">CTC_01986</name>
</gene>
<name>Q892V0_CLOTE</name>
<reference evidence="2 3" key="1">
    <citation type="journal article" date="2003" name="Proc. Natl. Acad. Sci. U.S.A.">
        <title>The genome sequence of Clostridium tetani, the causative agent of tetanus disease.</title>
        <authorList>
            <person name="Brueggemann H."/>
            <person name="Baumer S."/>
            <person name="Fricke W.F."/>
            <person name="Wiezer A."/>
            <person name="Liesegang H."/>
            <person name="Decker I."/>
            <person name="Herzberg C."/>
            <person name="Martinez-Arias R."/>
            <person name="Merkl R."/>
            <person name="Henne A."/>
            <person name="Gottschalk G."/>
        </authorList>
    </citation>
    <scope>NUCLEOTIDE SEQUENCE [LARGE SCALE GENOMIC DNA]</scope>
    <source>
        <strain evidence="3">Massachusetts / E88</strain>
    </source>
</reference>
<dbReference type="AlphaFoldDB" id="Q892V0"/>
<dbReference type="OrthoDB" id="1911186at2"/>
<dbReference type="STRING" id="212717.CTC_01986"/>